<proteinExistence type="predicted"/>
<evidence type="ECO:0000313" key="9">
    <source>
        <dbReference type="EMBL" id="VCU72510.1"/>
    </source>
</evidence>
<dbReference type="InterPro" id="IPR036259">
    <property type="entry name" value="MFS_trans_sf"/>
</dbReference>
<evidence type="ECO:0000256" key="3">
    <source>
        <dbReference type="ARBA" id="ARBA00022475"/>
    </source>
</evidence>
<dbReference type="Proteomes" id="UP000277294">
    <property type="component" value="Unassembled WGS sequence"/>
</dbReference>
<feature type="transmembrane region" description="Helical" evidence="7">
    <location>
        <begin position="312"/>
        <end position="334"/>
    </location>
</feature>
<feature type="transmembrane region" description="Helical" evidence="7">
    <location>
        <begin position="53"/>
        <end position="70"/>
    </location>
</feature>
<dbReference type="RefSeq" id="WP_124082058.1">
    <property type="nucleotide sequence ID" value="NZ_UWPJ01000040.1"/>
</dbReference>
<keyword evidence="10" id="KW-1185">Reference proteome</keyword>
<dbReference type="SUPFAM" id="SSF103473">
    <property type="entry name" value="MFS general substrate transporter"/>
    <property type="match status" value="1"/>
</dbReference>
<dbReference type="GO" id="GO:0005886">
    <property type="term" value="C:plasma membrane"/>
    <property type="evidence" value="ECO:0007669"/>
    <property type="project" value="UniProtKB-SubCell"/>
</dbReference>
<keyword evidence="4 7" id="KW-0812">Transmembrane</keyword>
<evidence type="ECO:0000256" key="5">
    <source>
        <dbReference type="ARBA" id="ARBA00022989"/>
    </source>
</evidence>
<feature type="transmembrane region" description="Helical" evidence="7">
    <location>
        <begin position="374"/>
        <end position="395"/>
    </location>
</feature>
<protein>
    <submittedName>
        <fullName evidence="9">Bacillibactin exporter</fullName>
    </submittedName>
</protein>
<sequence>MNADPALSSRASWRARLLITGSLMTGVLGSSVPTPLYPLYQAKLHLPSFTTTAIFFAYVVGVLSALLIGGRLADRVKDRRSLMLPALAMVAAGATLLALAHGLAMLLAGRLLAGLGTGTLTGAANAALMELEPPQHKQRAALLGTVAFTLGSIVGPILSGVALQSGFYPTVAPFLFIVTVTGLAGYGLWRQPLPRAAATGNAAPQAHAAVHPLPARRVARLMALSCGTLFFVWGVGSSLMAVGPSLGEKLLGIHDYALSGYASSLLAACAGTAQFFSRRMSSSSAFRYGHMTFTAGLVCAVASLLATQSWLMGIAVFITGLGFGATFIGAAGIVNHIAPPQRRGLMVSLFYIAGYVGNGWPLLLGYLTDHAGPMAAAMTLLVTAIAASSCFAAIARRRLV</sequence>
<dbReference type="AlphaFoldDB" id="A0A3P4BA65"/>
<feature type="transmembrane region" description="Helical" evidence="7">
    <location>
        <begin position="256"/>
        <end position="276"/>
    </location>
</feature>
<dbReference type="PANTHER" id="PTHR23517:SF13">
    <property type="entry name" value="MAJOR FACILITATOR SUPERFAMILY MFS_1"/>
    <property type="match status" value="1"/>
</dbReference>
<keyword evidence="6 7" id="KW-0472">Membrane</keyword>
<evidence type="ECO:0000256" key="2">
    <source>
        <dbReference type="ARBA" id="ARBA00022448"/>
    </source>
</evidence>
<feature type="transmembrane region" description="Helical" evidence="7">
    <location>
        <begin position="167"/>
        <end position="189"/>
    </location>
</feature>
<evidence type="ECO:0000259" key="8">
    <source>
        <dbReference type="PROSITE" id="PS50850"/>
    </source>
</evidence>
<dbReference type="GO" id="GO:0022857">
    <property type="term" value="F:transmembrane transporter activity"/>
    <property type="evidence" value="ECO:0007669"/>
    <property type="project" value="InterPro"/>
</dbReference>
<dbReference type="EMBL" id="UWPJ01000040">
    <property type="protein sequence ID" value="VCU72510.1"/>
    <property type="molecule type" value="Genomic_DNA"/>
</dbReference>
<dbReference type="Gene3D" id="1.20.1250.20">
    <property type="entry name" value="MFS general substrate transporter like domains"/>
    <property type="match status" value="1"/>
</dbReference>
<dbReference type="PROSITE" id="PS50850">
    <property type="entry name" value="MFS"/>
    <property type="match status" value="1"/>
</dbReference>
<evidence type="ECO:0000256" key="1">
    <source>
        <dbReference type="ARBA" id="ARBA00004651"/>
    </source>
</evidence>
<evidence type="ECO:0000256" key="6">
    <source>
        <dbReference type="ARBA" id="ARBA00023136"/>
    </source>
</evidence>
<feature type="domain" description="Major facilitator superfamily (MFS) profile" evidence="8">
    <location>
        <begin position="14"/>
        <end position="400"/>
    </location>
</feature>
<keyword evidence="3" id="KW-1003">Cell membrane</keyword>
<dbReference type="InterPro" id="IPR020846">
    <property type="entry name" value="MFS_dom"/>
</dbReference>
<gene>
    <name evidence="9" type="primary">ymfD</name>
    <name evidence="9" type="ORF">PIGHUM_04611</name>
</gene>
<feature type="transmembrane region" description="Helical" evidence="7">
    <location>
        <begin position="82"/>
        <end position="101"/>
    </location>
</feature>
<reference evidence="9 10" key="1">
    <citation type="submission" date="2018-10" db="EMBL/GenBank/DDBJ databases">
        <authorList>
            <person name="Criscuolo A."/>
        </authorList>
    </citation>
    <scope>NUCLEOTIDE SEQUENCE [LARGE SCALE GENOMIC DNA]</scope>
    <source>
        <strain evidence="9">DnA1</strain>
    </source>
</reference>
<feature type="transmembrane region" description="Helical" evidence="7">
    <location>
        <begin position="140"/>
        <end position="161"/>
    </location>
</feature>
<comment type="subcellular location">
    <subcellularLocation>
        <location evidence="1">Cell membrane</location>
        <topology evidence="1">Multi-pass membrane protein</topology>
    </subcellularLocation>
</comment>
<evidence type="ECO:0000256" key="4">
    <source>
        <dbReference type="ARBA" id="ARBA00022692"/>
    </source>
</evidence>
<dbReference type="OrthoDB" id="9810492at2"/>
<feature type="transmembrane region" description="Helical" evidence="7">
    <location>
        <begin position="107"/>
        <end position="128"/>
    </location>
</feature>
<dbReference type="PANTHER" id="PTHR23517">
    <property type="entry name" value="RESISTANCE PROTEIN MDTM, PUTATIVE-RELATED-RELATED"/>
    <property type="match status" value="1"/>
</dbReference>
<dbReference type="InterPro" id="IPR050171">
    <property type="entry name" value="MFS_Transporters"/>
</dbReference>
<keyword evidence="2" id="KW-0813">Transport</keyword>
<evidence type="ECO:0000256" key="7">
    <source>
        <dbReference type="SAM" id="Phobius"/>
    </source>
</evidence>
<name>A0A3P4BA65_9BURK</name>
<evidence type="ECO:0000313" key="10">
    <source>
        <dbReference type="Proteomes" id="UP000277294"/>
    </source>
</evidence>
<accession>A0A3P4BA65</accession>
<feature type="transmembrane region" description="Helical" evidence="7">
    <location>
        <begin position="288"/>
        <end position="306"/>
    </location>
</feature>
<organism evidence="9 10">
    <name type="scientific">Pigmentiphaga humi</name>
    <dbReference type="NCBI Taxonomy" id="2478468"/>
    <lineage>
        <taxon>Bacteria</taxon>
        <taxon>Pseudomonadati</taxon>
        <taxon>Pseudomonadota</taxon>
        <taxon>Betaproteobacteria</taxon>
        <taxon>Burkholderiales</taxon>
        <taxon>Alcaligenaceae</taxon>
        <taxon>Pigmentiphaga</taxon>
    </lineage>
</organism>
<dbReference type="InterPro" id="IPR011701">
    <property type="entry name" value="MFS"/>
</dbReference>
<feature type="transmembrane region" description="Helical" evidence="7">
    <location>
        <begin position="221"/>
        <end position="244"/>
    </location>
</feature>
<dbReference type="Pfam" id="PF07690">
    <property type="entry name" value="MFS_1"/>
    <property type="match status" value="1"/>
</dbReference>
<feature type="transmembrane region" description="Helical" evidence="7">
    <location>
        <begin position="346"/>
        <end position="368"/>
    </location>
</feature>
<keyword evidence="5 7" id="KW-1133">Transmembrane helix</keyword>